<feature type="domain" description="Acyl-CoA dehydrogenase C-terminal" evidence="2">
    <location>
        <begin position="231"/>
        <end position="361"/>
    </location>
</feature>
<evidence type="ECO:0000259" key="2">
    <source>
        <dbReference type="Pfam" id="PF08028"/>
    </source>
</evidence>
<dbReference type="InterPro" id="IPR050741">
    <property type="entry name" value="Acyl-CoA_dehydrogenase"/>
</dbReference>
<dbReference type="AlphaFoldDB" id="A0A381UVP3"/>
<evidence type="ECO:0000313" key="3">
    <source>
        <dbReference type="EMBL" id="SVA31407.1"/>
    </source>
</evidence>
<keyword evidence="1" id="KW-0560">Oxidoreductase</keyword>
<dbReference type="InterPro" id="IPR009100">
    <property type="entry name" value="AcylCoA_DH/oxidase_NM_dom_sf"/>
</dbReference>
<gene>
    <name evidence="3" type="ORF">METZ01_LOCUS84261</name>
</gene>
<dbReference type="SUPFAM" id="SSF56645">
    <property type="entry name" value="Acyl-CoA dehydrogenase NM domain-like"/>
    <property type="match status" value="1"/>
</dbReference>
<dbReference type="PANTHER" id="PTHR48083:SF19">
    <property type="entry name" value="FLAVIN-DEPENDENT MONOOXYGENASE, OXYGENASE SUBUNIT HSAA"/>
    <property type="match status" value="1"/>
</dbReference>
<sequence>MVNREDLIRRAADLVPVLRERAELTEELRQIPQETLDDFHSSGILRAAQPTRFGGYDIDYPVVLDIAAELGRGCGSTAWCYGIWAAHNWAAGMFPEKAQEEYWSDSVDVLSSTSLDPSRAEVTSIKGGYQLSGRWSFSSGCDAAAWAILAGMGPGGLIWLLVNQSDYTIEDNWFVSGLKGTGSKDVLVHEAFVPEYRVVSVADLRQGQSPGRTIHKTLNFRIPLQTMFAYSLAAPIVGMAQGALEAFEELTGSRVAYTTGEKMVENPLVHIRLSEAEAEVNSARLIMADDGMKVVAKAKMKETLPLIERARVRRNQAYVAKLSVRAVDRLFEASGGHALFDSSPLQRFHRDAHAASHHFGLAWEGGAEEYGRIRLGLEPKNPARL</sequence>
<name>A0A381UVP3_9ZZZZ</name>
<dbReference type="InterPro" id="IPR013107">
    <property type="entry name" value="Acyl-CoA_DH_C"/>
</dbReference>
<dbReference type="PANTHER" id="PTHR48083">
    <property type="entry name" value="MEDIUM-CHAIN SPECIFIC ACYL-COA DEHYDROGENASE, MITOCHONDRIAL-RELATED"/>
    <property type="match status" value="1"/>
</dbReference>
<dbReference type="InterPro" id="IPR046373">
    <property type="entry name" value="Acyl-CoA_Oxase/DH_mid-dom_sf"/>
</dbReference>
<protein>
    <recommendedName>
        <fullName evidence="2">Acyl-CoA dehydrogenase C-terminal domain-containing protein</fullName>
    </recommendedName>
</protein>
<dbReference type="EMBL" id="UINC01007100">
    <property type="protein sequence ID" value="SVA31407.1"/>
    <property type="molecule type" value="Genomic_DNA"/>
</dbReference>
<dbReference type="Gene3D" id="2.40.110.10">
    <property type="entry name" value="Butyryl-CoA Dehydrogenase, subunit A, domain 2"/>
    <property type="match status" value="1"/>
</dbReference>
<proteinExistence type="predicted"/>
<dbReference type="InterPro" id="IPR036250">
    <property type="entry name" value="AcylCo_DH-like_C"/>
</dbReference>
<dbReference type="InterPro" id="IPR037069">
    <property type="entry name" value="AcylCoA_DH/ox_N_sf"/>
</dbReference>
<dbReference type="SUPFAM" id="SSF47203">
    <property type="entry name" value="Acyl-CoA dehydrogenase C-terminal domain-like"/>
    <property type="match status" value="1"/>
</dbReference>
<accession>A0A381UVP3</accession>
<dbReference type="GO" id="GO:0005737">
    <property type="term" value="C:cytoplasm"/>
    <property type="evidence" value="ECO:0007669"/>
    <property type="project" value="TreeGrafter"/>
</dbReference>
<dbReference type="Gene3D" id="1.10.540.10">
    <property type="entry name" value="Acyl-CoA dehydrogenase/oxidase, N-terminal domain"/>
    <property type="match status" value="1"/>
</dbReference>
<dbReference type="GO" id="GO:0033539">
    <property type="term" value="P:fatty acid beta-oxidation using acyl-CoA dehydrogenase"/>
    <property type="evidence" value="ECO:0007669"/>
    <property type="project" value="TreeGrafter"/>
</dbReference>
<dbReference type="Gene3D" id="1.20.140.10">
    <property type="entry name" value="Butyryl-CoA Dehydrogenase, subunit A, domain 3"/>
    <property type="match status" value="1"/>
</dbReference>
<dbReference type="GO" id="GO:0016712">
    <property type="term" value="F:oxidoreductase activity, acting on paired donors, with incorporation or reduction of molecular oxygen, reduced flavin or flavoprotein as one donor, and incorporation of one atom of oxygen"/>
    <property type="evidence" value="ECO:0007669"/>
    <property type="project" value="TreeGrafter"/>
</dbReference>
<evidence type="ECO:0000256" key="1">
    <source>
        <dbReference type="ARBA" id="ARBA00023002"/>
    </source>
</evidence>
<dbReference type="GO" id="GO:0003995">
    <property type="term" value="F:acyl-CoA dehydrogenase activity"/>
    <property type="evidence" value="ECO:0007669"/>
    <property type="project" value="TreeGrafter"/>
</dbReference>
<dbReference type="Pfam" id="PF08028">
    <property type="entry name" value="Acyl-CoA_dh_2"/>
    <property type="match status" value="1"/>
</dbReference>
<reference evidence="3" key="1">
    <citation type="submission" date="2018-05" db="EMBL/GenBank/DDBJ databases">
        <authorList>
            <person name="Lanie J.A."/>
            <person name="Ng W.-L."/>
            <person name="Kazmierczak K.M."/>
            <person name="Andrzejewski T.M."/>
            <person name="Davidsen T.M."/>
            <person name="Wayne K.J."/>
            <person name="Tettelin H."/>
            <person name="Glass J.I."/>
            <person name="Rusch D."/>
            <person name="Podicherti R."/>
            <person name="Tsui H.-C.T."/>
            <person name="Winkler M.E."/>
        </authorList>
    </citation>
    <scope>NUCLEOTIDE SEQUENCE</scope>
</reference>
<organism evidence="3">
    <name type="scientific">marine metagenome</name>
    <dbReference type="NCBI Taxonomy" id="408172"/>
    <lineage>
        <taxon>unclassified sequences</taxon>
        <taxon>metagenomes</taxon>
        <taxon>ecological metagenomes</taxon>
    </lineage>
</organism>
<dbReference type="GO" id="GO:0050660">
    <property type="term" value="F:flavin adenine dinucleotide binding"/>
    <property type="evidence" value="ECO:0007669"/>
    <property type="project" value="InterPro"/>
</dbReference>
<dbReference type="PIRSF" id="PIRSF016578">
    <property type="entry name" value="HsaA"/>
    <property type="match status" value="1"/>
</dbReference>